<evidence type="ECO:0000256" key="1">
    <source>
        <dbReference type="ARBA" id="ARBA00004123"/>
    </source>
</evidence>
<evidence type="ECO:0000313" key="5">
    <source>
        <dbReference type="Proteomes" id="UP001549921"/>
    </source>
</evidence>
<feature type="domain" description="HTH psq-type" evidence="3">
    <location>
        <begin position="14"/>
        <end position="55"/>
    </location>
</feature>
<dbReference type="InterPro" id="IPR036397">
    <property type="entry name" value="RNaseH_sf"/>
</dbReference>
<comment type="caution">
    <text evidence="4">The sequence shown here is derived from an EMBL/GenBank/DDBJ whole genome shotgun (WGS) entry which is preliminary data.</text>
</comment>
<reference evidence="4 5" key="1">
    <citation type="submission" date="2024-06" db="EMBL/GenBank/DDBJ databases">
        <title>A chromosome-level genome assembly of beet webworm, Loxostege sticticalis.</title>
        <authorList>
            <person name="Zhang Y."/>
        </authorList>
    </citation>
    <scope>NUCLEOTIDE SEQUENCE [LARGE SCALE GENOMIC DNA]</scope>
    <source>
        <strain evidence="4">AQ028</strain>
        <tissue evidence="4">Male pupae</tissue>
    </source>
</reference>
<evidence type="ECO:0008006" key="6">
    <source>
        <dbReference type="Google" id="ProtNLM"/>
    </source>
</evidence>
<dbReference type="InterPro" id="IPR007889">
    <property type="entry name" value="HTH_Psq"/>
</dbReference>
<dbReference type="AlphaFoldDB" id="A0ABD0SGM6"/>
<evidence type="ECO:0000313" key="4">
    <source>
        <dbReference type="EMBL" id="KAL0818762.1"/>
    </source>
</evidence>
<dbReference type="SUPFAM" id="SSF46689">
    <property type="entry name" value="Homeodomain-like"/>
    <property type="match status" value="1"/>
</dbReference>
<feature type="domain" description="DDE-1" evidence="2">
    <location>
        <begin position="203"/>
        <end position="303"/>
    </location>
</feature>
<accession>A0ABD0SGM6</accession>
<dbReference type="InterPro" id="IPR004875">
    <property type="entry name" value="DDE_SF_endonuclease_dom"/>
</dbReference>
<dbReference type="GO" id="GO:0005634">
    <property type="term" value="C:nucleus"/>
    <property type="evidence" value="ECO:0007669"/>
    <property type="project" value="UniProtKB-SubCell"/>
</dbReference>
<proteinExistence type="predicted"/>
<dbReference type="PANTHER" id="PTHR19303:SF74">
    <property type="entry name" value="POGO TRANSPOSABLE ELEMENT WITH KRAB DOMAIN"/>
    <property type="match status" value="1"/>
</dbReference>
<dbReference type="InterPro" id="IPR050863">
    <property type="entry name" value="CenT-Element_Derived"/>
</dbReference>
<dbReference type="Gene3D" id="1.10.10.60">
    <property type="entry name" value="Homeodomain-like"/>
    <property type="match status" value="1"/>
</dbReference>
<evidence type="ECO:0000259" key="2">
    <source>
        <dbReference type="Pfam" id="PF03184"/>
    </source>
</evidence>
<comment type="subcellular location">
    <subcellularLocation>
        <location evidence="1">Nucleus</location>
    </subcellularLocation>
</comment>
<evidence type="ECO:0000259" key="3">
    <source>
        <dbReference type="Pfam" id="PF05225"/>
    </source>
</evidence>
<gene>
    <name evidence="4" type="ORF">ABMA28_008089</name>
</gene>
<dbReference type="Gene3D" id="3.30.420.10">
    <property type="entry name" value="Ribonuclease H-like superfamily/Ribonuclease H"/>
    <property type="match status" value="1"/>
</dbReference>
<dbReference type="Proteomes" id="UP001549921">
    <property type="component" value="Unassembled WGS sequence"/>
</dbReference>
<organism evidence="4 5">
    <name type="scientific">Loxostege sticticalis</name>
    <name type="common">Beet webworm moth</name>
    <dbReference type="NCBI Taxonomy" id="481309"/>
    <lineage>
        <taxon>Eukaryota</taxon>
        <taxon>Metazoa</taxon>
        <taxon>Ecdysozoa</taxon>
        <taxon>Arthropoda</taxon>
        <taxon>Hexapoda</taxon>
        <taxon>Insecta</taxon>
        <taxon>Pterygota</taxon>
        <taxon>Neoptera</taxon>
        <taxon>Endopterygota</taxon>
        <taxon>Lepidoptera</taxon>
        <taxon>Glossata</taxon>
        <taxon>Ditrysia</taxon>
        <taxon>Pyraloidea</taxon>
        <taxon>Crambidae</taxon>
        <taxon>Pyraustinae</taxon>
        <taxon>Loxostege</taxon>
    </lineage>
</organism>
<dbReference type="PANTHER" id="PTHR19303">
    <property type="entry name" value="TRANSPOSON"/>
    <property type="match status" value="1"/>
</dbReference>
<dbReference type="Pfam" id="PF03184">
    <property type="entry name" value="DDE_1"/>
    <property type="match status" value="1"/>
</dbReference>
<name>A0ABD0SGM6_LOXSC</name>
<sequence length="320" mass="36634">MPSKYKKKKIAQYTEEDLANAIREVTQNGSSMYAAAKKYQIPTTTLYDKIKGNYNTNVVGRPVAIPLELESQLANAIRILEKWGFGLSREEVMNVVADFVKCNKMVTPFKNNKPGKDWFINFRKRHNLSIKKPQPVEYVRKQMTDPFVIFEYFKLLEDTLTDLNLFESPDLIWNLDETSLSLDPTRTKVVGAINKPCSRTTCGTGKENITVLAAVNASGWMETEIFHNYLQNVLIPSFGDDRPVLIIYDGHSTHVDVRVIELAIKNNITILKLPPHTSHLLQPLDISVFKSFKNKWDSKLVDWQRHNVGVKMPKKILKPN</sequence>
<protein>
    <recommendedName>
        <fullName evidence="6">Transposase</fullName>
    </recommendedName>
</protein>
<dbReference type="Pfam" id="PF05225">
    <property type="entry name" value="HTH_psq"/>
    <property type="match status" value="1"/>
</dbReference>
<dbReference type="EMBL" id="JBEDNZ010000021">
    <property type="protein sequence ID" value="KAL0818762.1"/>
    <property type="molecule type" value="Genomic_DNA"/>
</dbReference>
<dbReference type="InterPro" id="IPR009057">
    <property type="entry name" value="Homeodomain-like_sf"/>
</dbReference>